<name>A0ABQ8UU43_9EUKA</name>
<sequence>MNNPELIAHVEVKSGPFKISLRTLASGRMTAKCYLEYWIDDLIIQKKRVLPTGQDSSITEENFYPLYMNKNVHIEYFQEVDARFGRSMRLIGQSLVPFAQIATGPPIVELPLYDDQMQLTPISLKLEMLCERIFDSIEIRVVEAQVDLPHGTVLPTPVPATLSVLLDQSAASQPMTLKPGSPPEVPALALEPAPGGLPLAVRAVHKTMKVSQRTHILLRHLKFHIFRITTCHHPPQDFGRLSLQIQVHPLGTAGIPCASVSHAFPPSGK</sequence>
<gene>
    <name evidence="1" type="ORF">PAPYR_1549</name>
</gene>
<dbReference type="Proteomes" id="UP001141327">
    <property type="component" value="Unassembled WGS sequence"/>
</dbReference>
<accession>A0ABQ8UU43</accession>
<organism evidence="1 2">
    <name type="scientific">Paratrimastix pyriformis</name>
    <dbReference type="NCBI Taxonomy" id="342808"/>
    <lineage>
        <taxon>Eukaryota</taxon>
        <taxon>Metamonada</taxon>
        <taxon>Preaxostyla</taxon>
        <taxon>Paratrimastigidae</taxon>
        <taxon>Paratrimastix</taxon>
    </lineage>
</organism>
<protein>
    <submittedName>
        <fullName evidence="1">Uncharacterized protein</fullName>
    </submittedName>
</protein>
<evidence type="ECO:0000313" key="1">
    <source>
        <dbReference type="EMBL" id="KAJ4461868.1"/>
    </source>
</evidence>
<comment type="caution">
    <text evidence="1">The sequence shown here is derived from an EMBL/GenBank/DDBJ whole genome shotgun (WGS) entry which is preliminary data.</text>
</comment>
<evidence type="ECO:0000313" key="2">
    <source>
        <dbReference type="Proteomes" id="UP001141327"/>
    </source>
</evidence>
<dbReference type="EMBL" id="JAPMOS010000005">
    <property type="protein sequence ID" value="KAJ4461868.1"/>
    <property type="molecule type" value="Genomic_DNA"/>
</dbReference>
<proteinExistence type="predicted"/>
<keyword evidence="2" id="KW-1185">Reference proteome</keyword>
<reference evidence="1" key="1">
    <citation type="journal article" date="2022" name="bioRxiv">
        <title>Genomics of Preaxostyla Flagellates Illuminates Evolutionary Transitions and the Path Towards Mitochondrial Loss.</title>
        <authorList>
            <person name="Novak L.V.F."/>
            <person name="Treitli S.C."/>
            <person name="Pyrih J."/>
            <person name="Halakuc P."/>
            <person name="Pipaliya S.V."/>
            <person name="Vacek V."/>
            <person name="Brzon O."/>
            <person name="Soukal P."/>
            <person name="Eme L."/>
            <person name="Dacks J.B."/>
            <person name="Karnkowska A."/>
            <person name="Elias M."/>
            <person name="Hampl V."/>
        </authorList>
    </citation>
    <scope>NUCLEOTIDE SEQUENCE</scope>
    <source>
        <strain evidence="1">RCP-MX</strain>
    </source>
</reference>